<dbReference type="GO" id="GO:1902201">
    <property type="term" value="P:negative regulation of bacterial-type flagellum-dependent cell motility"/>
    <property type="evidence" value="ECO:0007669"/>
    <property type="project" value="TreeGrafter"/>
</dbReference>
<dbReference type="GO" id="GO:0043709">
    <property type="term" value="P:cell adhesion involved in single-species biofilm formation"/>
    <property type="evidence" value="ECO:0007669"/>
    <property type="project" value="TreeGrafter"/>
</dbReference>
<dbReference type="NCBIfam" id="TIGR00254">
    <property type="entry name" value="GGDEF"/>
    <property type="match status" value="1"/>
</dbReference>
<evidence type="ECO:0000256" key="3">
    <source>
        <dbReference type="SAM" id="MobiDB-lite"/>
    </source>
</evidence>
<dbReference type="FunFam" id="3.30.70.270:FF:000001">
    <property type="entry name" value="Diguanylate cyclase domain protein"/>
    <property type="match status" value="1"/>
</dbReference>
<organism evidence="5 6">
    <name type="scientific">Oceaniradius stylonematis</name>
    <dbReference type="NCBI Taxonomy" id="2184161"/>
    <lineage>
        <taxon>Bacteria</taxon>
        <taxon>Pseudomonadati</taxon>
        <taxon>Pseudomonadota</taxon>
        <taxon>Alphaproteobacteria</taxon>
        <taxon>Hyphomicrobiales</taxon>
        <taxon>Ahrensiaceae</taxon>
        <taxon>Oceaniradius</taxon>
    </lineage>
</organism>
<dbReference type="Proteomes" id="UP000246132">
    <property type="component" value="Unassembled WGS sequence"/>
</dbReference>
<evidence type="ECO:0000256" key="1">
    <source>
        <dbReference type="ARBA" id="ARBA00012528"/>
    </source>
</evidence>
<evidence type="ECO:0000313" key="5">
    <source>
        <dbReference type="EMBL" id="RKF06809.1"/>
    </source>
</evidence>
<dbReference type="EMBL" id="QFWV02000005">
    <property type="protein sequence ID" value="RKF06809.1"/>
    <property type="molecule type" value="Genomic_DNA"/>
</dbReference>
<dbReference type="EC" id="2.7.7.65" evidence="1"/>
<evidence type="ECO:0000313" key="6">
    <source>
        <dbReference type="Proteomes" id="UP000246132"/>
    </source>
</evidence>
<proteinExistence type="predicted"/>
<comment type="caution">
    <text evidence="5">The sequence shown here is derived from an EMBL/GenBank/DDBJ whole genome shotgun (WGS) entry which is preliminary data.</text>
</comment>
<dbReference type="SUPFAM" id="SSF55073">
    <property type="entry name" value="Nucleotide cyclase"/>
    <property type="match status" value="1"/>
</dbReference>
<gene>
    <name evidence="5" type="ORF">DEM25_009155</name>
</gene>
<feature type="coiled-coil region" evidence="2">
    <location>
        <begin position="162"/>
        <end position="196"/>
    </location>
</feature>
<dbReference type="Pfam" id="PF00990">
    <property type="entry name" value="GGDEF"/>
    <property type="match status" value="1"/>
</dbReference>
<dbReference type="SMART" id="SM00267">
    <property type="entry name" value="GGDEF"/>
    <property type="match status" value="1"/>
</dbReference>
<accession>A0A3A8ACT7</accession>
<dbReference type="PROSITE" id="PS50887">
    <property type="entry name" value="GGDEF"/>
    <property type="match status" value="1"/>
</dbReference>
<dbReference type="AlphaFoldDB" id="A0A3A8ACT7"/>
<dbReference type="Gene3D" id="3.30.70.270">
    <property type="match status" value="1"/>
</dbReference>
<dbReference type="InterPro" id="IPR050469">
    <property type="entry name" value="Diguanylate_Cyclase"/>
</dbReference>
<feature type="domain" description="GGDEF" evidence="4">
    <location>
        <begin position="227"/>
        <end position="358"/>
    </location>
</feature>
<evidence type="ECO:0000259" key="4">
    <source>
        <dbReference type="PROSITE" id="PS50887"/>
    </source>
</evidence>
<dbReference type="PANTHER" id="PTHR45138">
    <property type="entry name" value="REGULATORY COMPONENTS OF SENSORY TRANSDUCTION SYSTEM"/>
    <property type="match status" value="1"/>
</dbReference>
<name>A0A3A8ACT7_9HYPH</name>
<dbReference type="CDD" id="cd01949">
    <property type="entry name" value="GGDEF"/>
    <property type="match status" value="1"/>
</dbReference>
<evidence type="ECO:0000256" key="2">
    <source>
        <dbReference type="SAM" id="Coils"/>
    </source>
</evidence>
<dbReference type="InterPro" id="IPR029787">
    <property type="entry name" value="Nucleotide_cyclase"/>
</dbReference>
<protein>
    <recommendedName>
        <fullName evidence="1">diguanylate cyclase</fullName>
        <ecNumber evidence="1">2.7.7.65</ecNumber>
    </recommendedName>
</protein>
<dbReference type="InterPro" id="IPR000160">
    <property type="entry name" value="GGDEF_dom"/>
</dbReference>
<dbReference type="PANTHER" id="PTHR45138:SF2">
    <property type="entry name" value="DIGUANYLATE CYCLASE VDCA"/>
    <property type="match status" value="1"/>
</dbReference>
<dbReference type="GO" id="GO:0052621">
    <property type="term" value="F:diguanylate cyclase activity"/>
    <property type="evidence" value="ECO:0007669"/>
    <property type="project" value="UniProtKB-EC"/>
</dbReference>
<feature type="compositionally biased region" description="Low complexity" evidence="3">
    <location>
        <begin position="1"/>
        <end position="23"/>
    </location>
</feature>
<keyword evidence="2" id="KW-0175">Coiled coil</keyword>
<feature type="region of interest" description="Disordered" evidence="3">
    <location>
        <begin position="1"/>
        <end position="26"/>
    </location>
</feature>
<keyword evidence="6" id="KW-1185">Reference proteome</keyword>
<dbReference type="InterPro" id="IPR043128">
    <property type="entry name" value="Rev_trsase/Diguanyl_cyclase"/>
</dbReference>
<sequence length="358" mass="39388">MIESAKAMSARSTAKSAAARPASGTNDDPFRFAAEALSLAEAHGTPPEPDTFKVWYTYAAGSSLVLNERIESLMAGGAKPSVYDLSALNGEIIEADTNGDIARMQADEGLRKEMEEVQTFIRSYLQTTERYEGAIDNTTKSLSEASTAAEVETVIALMIRENQRVRAQTQQLSASLRETQEEIIRLQDKLSQSRRAEMQDPMTGLNNRRFFQHAIASALAHAETFRQPMSFAIADIDHFKSVNDRFGHQIGDEILKFVGTFINSKLKEHGTVSRYGGEEFAIILPNITIETARALLEDVKEGIAGARLVTSKTNKPIGTVTVSFGVSNWADGDDIDTLFERADQQLYEAKSAGRNLVR</sequence>
<reference evidence="5 6" key="1">
    <citation type="journal article" date="2018" name="Int. J. Syst. Bacteriol.">
        <title>Oceaniradius stylonemae gen. nov., sp. nov., isolated from a red alga, Stylonema cornu-cervi.</title>
        <authorList>
            <person name="Jeong S."/>
        </authorList>
    </citation>
    <scope>NUCLEOTIDE SEQUENCE [LARGE SCALE GENOMIC DNA]</scope>
    <source>
        <strain evidence="5 6">StC1</strain>
    </source>
</reference>
<dbReference type="GO" id="GO:0005886">
    <property type="term" value="C:plasma membrane"/>
    <property type="evidence" value="ECO:0007669"/>
    <property type="project" value="TreeGrafter"/>
</dbReference>